<dbReference type="AlphaFoldDB" id="A0A2K1IAI1"/>
<reference evidence="1 3" key="1">
    <citation type="journal article" date="2008" name="Science">
        <title>The Physcomitrella genome reveals evolutionary insights into the conquest of land by plants.</title>
        <authorList>
            <person name="Rensing S."/>
            <person name="Lang D."/>
            <person name="Zimmer A."/>
            <person name="Terry A."/>
            <person name="Salamov A."/>
            <person name="Shapiro H."/>
            <person name="Nishiyama T."/>
            <person name="Perroud P.-F."/>
            <person name="Lindquist E."/>
            <person name="Kamisugi Y."/>
            <person name="Tanahashi T."/>
            <person name="Sakakibara K."/>
            <person name="Fujita T."/>
            <person name="Oishi K."/>
            <person name="Shin-I T."/>
            <person name="Kuroki Y."/>
            <person name="Toyoda A."/>
            <person name="Suzuki Y."/>
            <person name="Hashimoto A."/>
            <person name="Yamaguchi K."/>
            <person name="Sugano A."/>
            <person name="Kohara Y."/>
            <person name="Fujiyama A."/>
            <person name="Anterola A."/>
            <person name="Aoki S."/>
            <person name="Ashton N."/>
            <person name="Barbazuk W.B."/>
            <person name="Barker E."/>
            <person name="Bennetzen J."/>
            <person name="Bezanilla M."/>
            <person name="Blankenship R."/>
            <person name="Cho S.H."/>
            <person name="Dutcher S."/>
            <person name="Estelle M."/>
            <person name="Fawcett J.A."/>
            <person name="Gundlach H."/>
            <person name="Hanada K."/>
            <person name="Heyl A."/>
            <person name="Hicks K.A."/>
            <person name="Hugh J."/>
            <person name="Lohr M."/>
            <person name="Mayer K."/>
            <person name="Melkozernov A."/>
            <person name="Murata T."/>
            <person name="Nelson D."/>
            <person name="Pils B."/>
            <person name="Prigge M."/>
            <person name="Reiss B."/>
            <person name="Renner T."/>
            <person name="Rombauts S."/>
            <person name="Rushton P."/>
            <person name="Sanderfoot A."/>
            <person name="Schween G."/>
            <person name="Shiu S.-H."/>
            <person name="Stueber K."/>
            <person name="Theodoulou F.L."/>
            <person name="Tu H."/>
            <person name="Van de Peer Y."/>
            <person name="Verrier P.J."/>
            <person name="Waters E."/>
            <person name="Wood A."/>
            <person name="Yang L."/>
            <person name="Cove D."/>
            <person name="Cuming A."/>
            <person name="Hasebe M."/>
            <person name="Lucas S."/>
            <person name="Mishler D.B."/>
            <person name="Reski R."/>
            <person name="Grigoriev I."/>
            <person name="Quatrano R.S."/>
            <person name="Boore J.L."/>
        </authorList>
    </citation>
    <scope>NUCLEOTIDE SEQUENCE [LARGE SCALE GENOMIC DNA]</scope>
    <source>
        <strain evidence="2 3">cv. Gransden 2004</strain>
    </source>
</reference>
<evidence type="ECO:0000313" key="3">
    <source>
        <dbReference type="Proteomes" id="UP000006727"/>
    </source>
</evidence>
<name>A0A2K1IAI1_PHYPA</name>
<organism evidence="1">
    <name type="scientific">Physcomitrium patens</name>
    <name type="common">Spreading-leaved earth moss</name>
    <name type="synonym">Physcomitrella patens</name>
    <dbReference type="NCBI Taxonomy" id="3218"/>
    <lineage>
        <taxon>Eukaryota</taxon>
        <taxon>Viridiplantae</taxon>
        <taxon>Streptophyta</taxon>
        <taxon>Embryophyta</taxon>
        <taxon>Bryophyta</taxon>
        <taxon>Bryophytina</taxon>
        <taxon>Bryopsida</taxon>
        <taxon>Funariidae</taxon>
        <taxon>Funariales</taxon>
        <taxon>Funariaceae</taxon>
        <taxon>Physcomitrium</taxon>
    </lineage>
</organism>
<keyword evidence="3" id="KW-1185">Reference proteome</keyword>
<sequence>MMQPVLGGASNWIGKFKKGAKSLSDCRPWSVPKILKNDLAPFSTLRIQPRDEEGNCGDSKGKRVGKGEKKRCGNIKPCPKPKGWTINCERKDSKRPCLTNSEIAIVSFSVGLCCKQHPISEPSLSFLHLSTFTTKFSSLDLDGRDAASNDRLCGTS</sequence>
<evidence type="ECO:0000313" key="1">
    <source>
        <dbReference type="EMBL" id="PNR26285.1"/>
    </source>
</evidence>
<protein>
    <submittedName>
        <fullName evidence="1 2">Uncharacterized protein</fullName>
    </submittedName>
</protein>
<dbReference type="Proteomes" id="UP000006727">
    <property type="component" value="Chromosome 27"/>
</dbReference>
<gene>
    <name evidence="1" type="ORF">PHYPA_030859</name>
</gene>
<dbReference type="Gramene" id="Pp3c27_3348V3.1">
    <property type="protein sequence ID" value="Pp3c27_3348V3.1"/>
    <property type="gene ID" value="Pp3c27_3348"/>
</dbReference>
<proteinExistence type="predicted"/>
<reference evidence="2" key="3">
    <citation type="submission" date="2020-12" db="UniProtKB">
        <authorList>
            <consortium name="EnsemblPlants"/>
        </authorList>
    </citation>
    <scope>IDENTIFICATION</scope>
</reference>
<dbReference type="EMBL" id="ABEU02000027">
    <property type="protein sequence ID" value="PNR26285.1"/>
    <property type="molecule type" value="Genomic_DNA"/>
</dbReference>
<reference evidence="1 3" key="2">
    <citation type="journal article" date="2018" name="Plant J.">
        <title>The Physcomitrella patens chromosome-scale assembly reveals moss genome structure and evolution.</title>
        <authorList>
            <person name="Lang D."/>
            <person name="Ullrich K.K."/>
            <person name="Murat F."/>
            <person name="Fuchs J."/>
            <person name="Jenkins J."/>
            <person name="Haas F.B."/>
            <person name="Piednoel M."/>
            <person name="Gundlach H."/>
            <person name="Van Bel M."/>
            <person name="Meyberg R."/>
            <person name="Vives C."/>
            <person name="Morata J."/>
            <person name="Symeonidi A."/>
            <person name="Hiss M."/>
            <person name="Muchero W."/>
            <person name="Kamisugi Y."/>
            <person name="Saleh O."/>
            <person name="Blanc G."/>
            <person name="Decker E.L."/>
            <person name="van Gessel N."/>
            <person name="Grimwood J."/>
            <person name="Hayes R.D."/>
            <person name="Graham S.W."/>
            <person name="Gunter L.E."/>
            <person name="McDaniel S.F."/>
            <person name="Hoernstein S.N.W."/>
            <person name="Larsson A."/>
            <person name="Li F.W."/>
            <person name="Perroud P.F."/>
            <person name="Phillips J."/>
            <person name="Ranjan P."/>
            <person name="Rokshar D.S."/>
            <person name="Rothfels C.J."/>
            <person name="Schneider L."/>
            <person name="Shu S."/>
            <person name="Stevenson D.W."/>
            <person name="Thummler F."/>
            <person name="Tillich M."/>
            <person name="Villarreal Aguilar J.C."/>
            <person name="Widiez T."/>
            <person name="Wong G.K."/>
            <person name="Wymore A."/>
            <person name="Zhang Y."/>
            <person name="Zimmer A.D."/>
            <person name="Quatrano R.S."/>
            <person name="Mayer K.F.X."/>
            <person name="Goodstein D."/>
            <person name="Casacuberta J.M."/>
            <person name="Vandepoele K."/>
            <person name="Reski R."/>
            <person name="Cuming A.C."/>
            <person name="Tuskan G.A."/>
            <person name="Maumus F."/>
            <person name="Salse J."/>
            <person name="Schmutz J."/>
            <person name="Rensing S.A."/>
        </authorList>
    </citation>
    <scope>NUCLEOTIDE SEQUENCE [LARGE SCALE GENOMIC DNA]</scope>
    <source>
        <strain evidence="2 3">cv. Gransden 2004</strain>
    </source>
</reference>
<dbReference type="InParanoid" id="A0A2K1IAI1"/>
<accession>A0A2K1IAI1</accession>
<dbReference type="EnsemblPlants" id="Pp3c27_3348V3.1">
    <property type="protein sequence ID" value="Pp3c27_3348V3.1"/>
    <property type="gene ID" value="Pp3c27_3348"/>
</dbReference>
<evidence type="ECO:0000313" key="2">
    <source>
        <dbReference type="EnsemblPlants" id="Pp3c27_3348V3.1"/>
    </source>
</evidence>